<keyword evidence="1" id="KW-0732">Signal</keyword>
<evidence type="ECO:0000256" key="1">
    <source>
        <dbReference type="SAM" id="SignalP"/>
    </source>
</evidence>
<name>A0A923HB97_9FLAO</name>
<dbReference type="AlphaFoldDB" id="A0A923HB97"/>
<dbReference type="InterPro" id="IPR001466">
    <property type="entry name" value="Beta-lactam-related"/>
</dbReference>
<feature type="domain" description="Beta-lactamase-related" evidence="2">
    <location>
        <begin position="56"/>
        <end position="328"/>
    </location>
</feature>
<sequence length="350" mass="40654">MKNLILLFAVLSTLASSVFAQNEWIYNKNPKSSGWNIKKIKKFNRYIIDSTKVTGLVIVYNGQIIYDYGDIRENSYIASCRKSVLSMLYGKYVENGTIDLNKTLKELKIDDVKGILPIEQKATIRDLISARSGVYHPENYKGGLQQYAPKRGSVKPGTYWLYNNWDFNVAGFVFEQETKKSIYDEVEEQLVRPINMQDWNRNLQGKRGNIALSKYLAYPMWFSTRDMARIGLLMLNKGNWYGQQVIPRHWVDEMLKQRTTHQEINNNVPIFKNKGVNFGYGYMWWLFENMQDKKFKNAYAALGSMGQVIAVYPEINVVVAYKTKAAYRRSNKGKVKYDILKKVAKLYNPI</sequence>
<evidence type="ECO:0000313" key="4">
    <source>
        <dbReference type="Proteomes" id="UP000656244"/>
    </source>
</evidence>
<dbReference type="InterPro" id="IPR050789">
    <property type="entry name" value="Diverse_Enzym_Activities"/>
</dbReference>
<proteinExistence type="predicted"/>
<keyword evidence="4" id="KW-1185">Reference proteome</keyword>
<evidence type="ECO:0000259" key="2">
    <source>
        <dbReference type="Pfam" id="PF00144"/>
    </source>
</evidence>
<dbReference type="PANTHER" id="PTHR43283">
    <property type="entry name" value="BETA-LACTAMASE-RELATED"/>
    <property type="match status" value="1"/>
</dbReference>
<dbReference type="InterPro" id="IPR012338">
    <property type="entry name" value="Beta-lactam/transpept-like"/>
</dbReference>
<dbReference type="GO" id="GO:0016787">
    <property type="term" value="F:hydrolase activity"/>
    <property type="evidence" value="ECO:0007669"/>
    <property type="project" value="UniProtKB-KW"/>
</dbReference>
<dbReference type="RefSeq" id="WP_186561760.1">
    <property type="nucleotide sequence ID" value="NZ_JACNMF010000003.1"/>
</dbReference>
<protein>
    <submittedName>
        <fullName evidence="3">Serine hydrolase</fullName>
    </submittedName>
</protein>
<feature type="signal peptide" evidence="1">
    <location>
        <begin position="1"/>
        <end position="20"/>
    </location>
</feature>
<gene>
    <name evidence="3" type="ORF">H7U19_09505</name>
</gene>
<reference evidence="3" key="1">
    <citation type="submission" date="2020-08" db="EMBL/GenBank/DDBJ databases">
        <title>Hyunsoonleella sp. strain SJ7 genome sequencing and assembly.</title>
        <authorList>
            <person name="Kim I."/>
        </authorList>
    </citation>
    <scope>NUCLEOTIDE SEQUENCE</scope>
    <source>
        <strain evidence="3">SJ7</strain>
    </source>
</reference>
<keyword evidence="3" id="KW-0378">Hydrolase</keyword>
<dbReference type="Proteomes" id="UP000656244">
    <property type="component" value="Unassembled WGS sequence"/>
</dbReference>
<organism evidence="3 4">
    <name type="scientific">Hyunsoonleella aquatilis</name>
    <dbReference type="NCBI Taxonomy" id="2762758"/>
    <lineage>
        <taxon>Bacteria</taxon>
        <taxon>Pseudomonadati</taxon>
        <taxon>Bacteroidota</taxon>
        <taxon>Flavobacteriia</taxon>
        <taxon>Flavobacteriales</taxon>
        <taxon>Flavobacteriaceae</taxon>
    </lineage>
</organism>
<comment type="caution">
    <text evidence="3">The sequence shown here is derived from an EMBL/GenBank/DDBJ whole genome shotgun (WGS) entry which is preliminary data.</text>
</comment>
<dbReference type="EMBL" id="JACNMF010000003">
    <property type="protein sequence ID" value="MBC3758637.1"/>
    <property type="molecule type" value="Genomic_DNA"/>
</dbReference>
<feature type="chain" id="PRO_5038077476" evidence="1">
    <location>
        <begin position="21"/>
        <end position="350"/>
    </location>
</feature>
<dbReference type="SUPFAM" id="SSF56601">
    <property type="entry name" value="beta-lactamase/transpeptidase-like"/>
    <property type="match status" value="1"/>
</dbReference>
<dbReference type="PANTHER" id="PTHR43283:SF7">
    <property type="entry name" value="BETA-LACTAMASE-RELATED DOMAIN-CONTAINING PROTEIN"/>
    <property type="match status" value="1"/>
</dbReference>
<dbReference type="Gene3D" id="3.40.710.10">
    <property type="entry name" value="DD-peptidase/beta-lactamase superfamily"/>
    <property type="match status" value="1"/>
</dbReference>
<accession>A0A923HB97</accession>
<dbReference type="Pfam" id="PF00144">
    <property type="entry name" value="Beta-lactamase"/>
    <property type="match status" value="1"/>
</dbReference>
<evidence type="ECO:0000313" key="3">
    <source>
        <dbReference type="EMBL" id="MBC3758637.1"/>
    </source>
</evidence>